<organism evidence="2 3">
    <name type="scientific">Amycolatopsis orientalis</name>
    <name type="common">Nocardia orientalis</name>
    <dbReference type="NCBI Taxonomy" id="31958"/>
    <lineage>
        <taxon>Bacteria</taxon>
        <taxon>Bacillati</taxon>
        <taxon>Actinomycetota</taxon>
        <taxon>Actinomycetes</taxon>
        <taxon>Pseudonocardiales</taxon>
        <taxon>Pseudonocardiaceae</taxon>
        <taxon>Amycolatopsis</taxon>
    </lineage>
</organism>
<dbReference type="Gene3D" id="1.10.10.10">
    <property type="entry name" value="Winged helix-like DNA-binding domain superfamily/Winged helix DNA-binding domain"/>
    <property type="match status" value="1"/>
</dbReference>
<dbReference type="InterPro" id="IPR041657">
    <property type="entry name" value="HTH_17"/>
</dbReference>
<feature type="domain" description="Helix-turn-helix" evidence="1">
    <location>
        <begin position="5"/>
        <end position="55"/>
    </location>
</feature>
<dbReference type="RefSeq" id="WP_044852056.1">
    <property type="nucleotide sequence ID" value="NZ_CP016174.1"/>
</dbReference>
<accession>A0A193C580</accession>
<evidence type="ECO:0000313" key="2">
    <source>
        <dbReference type="EMBL" id="ANN19731.1"/>
    </source>
</evidence>
<gene>
    <name evidence="2" type="ORF">SD37_31670</name>
</gene>
<dbReference type="Pfam" id="PF12728">
    <property type="entry name" value="HTH_17"/>
    <property type="match status" value="1"/>
</dbReference>
<sequence>MNQPLMTVEDLSTHLGVPVGTLYRWRTTGYGPAGKRIGKHLRYRPEDVDAWVAEQGGA</sequence>
<dbReference type="InterPro" id="IPR009061">
    <property type="entry name" value="DNA-bd_dom_put_sf"/>
</dbReference>
<dbReference type="EMBL" id="CP016174">
    <property type="protein sequence ID" value="ANN19731.1"/>
    <property type="molecule type" value="Genomic_DNA"/>
</dbReference>
<keyword evidence="3" id="KW-1185">Reference proteome</keyword>
<dbReference type="eggNOG" id="COG3311">
    <property type="taxonomic scope" value="Bacteria"/>
</dbReference>
<reference evidence="2 3" key="1">
    <citation type="journal article" date="2015" name="Genome Announc.">
        <title>Draft Genome Sequence of Norvancomycin-Producing Strain Amycolatopsis orientalis CPCC200066.</title>
        <authorList>
            <person name="Lei X."/>
            <person name="Yuan F."/>
            <person name="Shi Y."/>
            <person name="Li X."/>
            <person name="Wang L."/>
            <person name="Hong B."/>
        </authorList>
    </citation>
    <scope>NUCLEOTIDE SEQUENCE [LARGE SCALE GENOMIC DNA]</scope>
    <source>
        <strain evidence="2 3">B-37</strain>
    </source>
</reference>
<dbReference type="STRING" id="31958.SD37_31670"/>
<evidence type="ECO:0000313" key="3">
    <source>
        <dbReference type="Proteomes" id="UP000093695"/>
    </source>
</evidence>
<dbReference type="Proteomes" id="UP000093695">
    <property type="component" value="Chromosome"/>
</dbReference>
<name>A0A193C580_AMYOR</name>
<protein>
    <submittedName>
        <fullName evidence="2">Excisionase</fullName>
    </submittedName>
</protein>
<dbReference type="SUPFAM" id="SSF46955">
    <property type="entry name" value="Putative DNA-binding domain"/>
    <property type="match status" value="1"/>
</dbReference>
<proteinExistence type="predicted"/>
<dbReference type="AlphaFoldDB" id="A0A193C580"/>
<dbReference type="InterPro" id="IPR036388">
    <property type="entry name" value="WH-like_DNA-bd_sf"/>
</dbReference>
<dbReference type="KEGG" id="aori:SD37_31670"/>
<evidence type="ECO:0000259" key="1">
    <source>
        <dbReference type="Pfam" id="PF12728"/>
    </source>
</evidence>